<protein>
    <submittedName>
        <fullName evidence="3">Type IV secretion system protein</fullName>
    </submittedName>
</protein>
<evidence type="ECO:0000313" key="4">
    <source>
        <dbReference type="Proteomes" id="UP000824334"/>
    </source>
</evidence>
<keyword evidence="2" id="KW-0732">Signal</keyword>
<sequence length="243" mass="26523">MIRVIGAAFAATCLFGLALAHPSQAQHIVYDPRAYAQMAQEARTTLEQLRALQAQVEQGQRLFDSLNAVSDVNTLARELGLPEVRSPLPDLDQIRKAANGDLSALGDLAERATEIRDETRIYTPIGPGLSPAETYYRDSLERSGARTARDLALADAIGQGADRRRDGLETLRQALDGAPNARAVLDLEARLAAEQALIQNEQVRLQGLALAQAAEDRLATQQERERAEAARAKRMQAWAATFQ</sequence>
<gene>
    <name evidence="3" type="ORF">KWG56_05635</name>
</gene>
<keyword evidence="4" id="KW-1185">Reference proteome</keyword>
<organism evidence="3 4">
    <name type="scientific">Brevundimonas nasdae</name>
    <dbReference type="NCBI Taxonomy" id="172043"/>
    <lineage>
        <taxon>Bacteria</taxon>
        <taxon>Pseudomonadati</taxon>
        <taxon>Pseudomonadota</taxon>
        <taxon>Alphaproteobacteria</taxon>
        <taxon>Caulobacterales</taxon>
        <taxon>Caulobacteraceae</taxon>
        <taxon>Brevundimonas</taxon>
    </lineage>
</organism>
<accession>A0ABX8TJQ6</accession>
<dbReference type="CDD" id="cd14262">
    <property type="entry name" value="VirB5_like"/>
    <property type="match status" value="1"/>
</dbReference>
<dbReference type="GeneID" id="94374736"/>
<dbReference type="Pfam" id="PF07996">
    <property type="entry name" value="T4SS"/>
    <property type="match status" value="1"/>
</dbReference>
<proteinExistence type="predicted"/>
<evidence type="ECO:0000256" key="1">
    <source>
        <dbReference type="SAM" id="Coils"/>
    </source>
</evidence>
<keyword evidence="1" id="KW-0175">Coiled coil</keyword>
<dbReference type="Proteomes" id="UP000824334">
    <property type="component" value="Chromosome"/>
</dbReference>
<evidence type="ECO:0000313" key="3">
    <source>
        <dbReference type="EMBL" id="QYC11456.1"/>
    </source>
</evidence>
<dbReference type="RefSeq" id="WP_219354035.1">
    <property type="nucleotide sequence ID" value="NZ_CP080034.1"/>
</dbReference>
<dbReference type="InterPro" id="IPR014158">
    <property type="entry name" value="T4SS_VirB5"/>
</dbReference>
<name>A0ABX8TJQ6_9CAUL</name>
<feature type="coiled-coil region" evidence="1">
    <location>
        <begin position="184"/>
        <end position="230"/>
    </location>
</feature>
<evidence type="ECO:0000256" key="2">
    <source>
        <dbReference type="SAM" id="SignalP"/>
    </source>
</evidence>
<feature type="chain" id="PRO_5046602487" evidence="2">
    <location>
        <begin position="26"/>
        <end position="243"/>
    </location>
</feature>
<reference evidence="3 4" key="1">
    <citation type="submission" date="2021-07" db="EMBL/GenBank/DDBJ databases">
        <title>Isolation and characterization of bacteria from a gold mining with a capacity of golden bioaccumulation.</title>
        <authorList>
            <person name="Yang X.J."/>
        </authorList>
    </citation>
    <scope>NUCLEOTIDE SEQUENCE [LARGE SCALE GENOMIC DNA]</scope>
    <source>
        <strain evidence="3 4">Au29</strain>
    </source>
</reference>
<feature type="signal peptide" evidence="2">
    <location>
        <begin position="1"/>
        <end position="25"/>
    </location>
</feature>
<dbReference type="EMBL" id="CP080034">
    <property type="protein sequence ID" value="QYC11456.1"/>
    <property type="molecule type" value="Genomic_DNA"/>
</dbReference>